<evidence type="ECO:0000313" key="4">
    <source>
        <dbReference type="Proteomes" id="UP001337655"/>
    </source>
</evidence>
<protein>
    <recommendedName>
        <fullName evidence="2">DUF4211 domain-containing protein</fullName>
    </recommendedName>
</protein>
<comment type="caution">
    <text evidence="3">The sequence shown here is derived from an EMBL/GenBank/DDBJ whole genome shotgun (WGS) entry which is preliminary data.</text>
</comment>
<dbReference type="EMBL" id="JAVRRT010000011">
    <property type="protein sequence ID" value="KAK5167735.1"/>
    <property type="molecule type" value="Genomic_DNA"/>
</dbReference>
<feature type="compositionally biased region" description="Basic and acidic residues" evidence="1">
    <location>
        <begin position="301"/>
        <end position="313"/>
    </location>
</feature>
<accession>A0AAV9P8P8</accession>
<feature type="compositionally biased region" description="Acidic residues" evidence="1">
    <location>
        <begin position="522"/>
        <end position="539"/>
    </location>
</feature>
<proteinExistence type="predicted"/>
<dbReference type="Proteomes" id="UP001337655">
    <property type="component" value="Unassembled WGS sequence"/>
</dbReference>
<dbReference type="PANTHER" id="PTHR14689">
    <property type="entry name" value="PHORBOL-ESTER_DAG-TYPE DOMAIN-CONTAINING PROTEIN"/>
    <property type="match status" value="1"/>
</dbReference>
<evidence type="ECO:0000313" key="3">
    <source>
        <dbReference type="EMBL" id="KAK5167735.1"/>
    </source>
</evidence>
<feature type="region of interest" description="Disordered" evidence="1">
    <location>
        <begin position="519"/>
        <end position="550"/>
    </location>
</feature>
<dbReference type="InterPro" id="IPR025451">
    <property type="entry name" value="DUF4211"/>
</dbReference>
<feature type="compositionally biased region" description="Low complexity" evidence="1">
    <location>
        <begin position="52"/>
        <end position="66"/>
    </location>
</feature>
<dbReference type="PANTHER" id="PTHR14689:SF0">
    <property type="entry name" value="COILED-COIL DOMAIN-CONTAINING PROTEIN 82"/>
    <property type="match status" value="1"/>
</dbReference>
<dbReference type="Pfam" id="PF13926">
    <property type="entry name" value="DUF4211"/>
    <property type="match status" value="1"/>
</dbReference>
<feature type="compositionally biased region" description="Basic residues" evidence="1">
    <location>
        <begin position="1"/>
        <end position="11"/>
    </location>
</feature>
<feature type="compositionally biased region" description="Basic and acidic residues" evidence="1">
    <location>
        <begin position="540"/>
        <end position="550"/>
    </location>
</feature>
<keyword evidence="4" id="KW-1185">Reference proteome</keyword>
<name>A0AAV9P8P8_9PEZI</name>
<gene>
    <name evidence="3" type="ORF">LTR77_007434</name>
</gene>
<reference evidence="3 4" key="1">
    <citation type="submission" date="2023-08" db="EMBL/GenBank/DDBJ databases">
        <title>Black Yeasts Isolated from many extreme environments.</title>
        <authorList>
            <person name="Coleine C."/>
            <person name="Stajich J.E."/>
            <person name="Selbmann L."/>
        </authorList>
    </citation>
    <scope>NUCLEOTIDE SEQUENCE [LARGE SCALE GENOMIC DNA]</scope>
    <source>
        <strain evidence="3 4">CCFEE 5935</strain>
    </source>
</reference>
<sequence length="655" mass="73433">MAGTRSSRRQQSRLTFTPLPSSSPAAKGYNAQIQSRAAAVSIDSPAKRRKISNNSNASANIPTPAASHEEEDGGSESEPVRSTQRKSVQQATKKRSRATQKPLDFSSSRDPESFSSPVRLASSPSRPQSSAQAGMFTSQRSRRPVVDVSSEESDEELPSVSQLATRKKRSQQSKGKSGSRRTRSTQPPVAINDSSDDDVVVTHQRSDPINIESDEEDEEDEMPTTTGTQRRKRQRRGSHNSFISSSPPRMASSDSDSDIEIIERPRKRARAASEDDEDEPTTPRRKMLSQQEKEELAEDIDFLKDSGEDDAPRGSRATQSGPKNARMTALEQLRRKRAGAPATAEEDGEEGEDKEQPEESRAGSLEEENDDADAGPMSSARFFREDEYDAEFVEEGDEDEPLGIPSLPIKYSRYAKMRPKELFEFAVEWMVQKKINPAFDSTDEVYELTFRKLNDETKGLVKSKFVSSVWTQEFAIALQARPDFAEQAIPAEQDTCDACNRTGHPATFEMQFQGKPYHPETLEEVDGNDAEDEDDDDVDAGDRPGRDADGRVVEPENRIFRVGKFCRINAITAHPLQHWRHHLNEVVVEWLVNHGYNTPQRIVERDGWSIAKRGQLAQQITDRMKTEGVIKELWKTFSRNVDDARNAKQGGRARF</sequence>
<evidence type="ECO:0000259" key="2">
    <source>
        <dbReference type="Pfam" id="PF13926"/>
    </source>
</evidence>
<dbReference type="AlphaFoldDB" id="A0AAV9P8P8"/>
<feature type="compositionally biased region" description="Polar residues" evidence="1">
    <location>
        <begin position="80"/>
        <end position="91"/>
    </location>
</feature>
<feature type="compositionally biased region" description="Polar residues" evidence="1">
    <location>
        <begin position="14"/>
        <end position="24"/>
    </location>
</feature>
<feature type="domain" description="DUF4211" evidence="2">
    <location>
        <begin position="392"/>
        <end position="522"/>
    </location>
</feature>
<feature type="compositionally biased region" description="Basic residues" evidence="1">
    <location>
        <begin position="229"/>
        <end position="238"/>
    </location>
</feature>
<organism evidence="3 4">
    <name type="scientific">Saxophila tyrrhenica</name>
    <dbReference type="NCBI Taxonomy" id="1690608"/>
    <lineage>
        <taxon>Eukaryota</taxon>
        <taxon>Fungi</taxon>
        <taxon>Dikarya</taxon>
        <taxon>Ascomycota</taxon>
        <taxon>Pezizomycotina</taxon>
        <taxon>Dothideomycetes</taxon>
        <taxon>Dothideomycetidae</taxon>
        <taxon>Mycosphaerellales</taxon>
        <taxon>Extremaceae</taxon>
        <taxon>Saxophila</taxon>
    </lineage>
</organism>
<evidence type="ECO:0000256" key="1">
    <source>
        <dbReference type="SAM" id="MobiDB-lite"/>
    </source>
</evidence>
<dbReference type="GO" id="GO:0005634">
    <property type="term" value="C:nucleus"/>
    <property type="evidence" value="ECO:0007669"/>
    <property type="project" value="TreeGrafter"/>
</dbReference>
<dbReference type="RefSeq" id="XP_064657441.1">
    <property type="nucleotide sequence ID" value="XM_064804671.1"/>
</dbReference>
<feature type="compositionally biased region" description="Low complexity" evidence="1">
    <location>
        <begin position="241"/>
        <end position="254"/>
    </location>
</feature>
<feature type="compositionally biased region" description="Acidic residues" evidence="1">
    <location>
        <begin position="212"/>
        <end position="222"/>
    </location>
</feature>
<feature type="compositionally biased region" description="Basic residues" evidence="1">
    <location>
        <begin position="165"/>
        <end position="183"/>
    </location>
</feature>
<feature type="region of interest" description="Disordered" evidence="1">
    <location>
        <begin position="1"/>
        <end position="378"/>
    </location>
</feature>
<feature type="compositionally biased region" description="Acidic residues" evidence="1">
    <location>
        <begin position="344"/>
        <end position="356"/>
    </location>
</feature>
<feature type="compositionally biased region" description="Low complexity" evidence="1">
    <location>
        <begin position="113"/>
        <end position="133"/>
    </location>
</feature>
<dbReference type="GeneID" id="89928770"/>